<dbReference type="Proteomes" id="UP000070475">
    <property type="component" value="Unassembled WGS sequence"/>
</dbReference>
<accession>A0A132TJV8</accession>
<dbReference type="AlphaFoldDB" id="A0A132TJV8"/>
<dbReference type="PATRIC" id="fig|483937.3.peg.4287"/>
<keyword evidence="2" id="KW-1185">Reference proteome</keyword>
<organism evidence="1 2">
    <name type="scientific">Paenibacillus riograndensis</name>
    <dbReference type="NCBI Taxonomy" id="483937"/>
    <lineage>
        <taxon>Bacteria</taxon>
        <taxon>Bacillati</taxon>
        <taxon>Bacillota</taxon>
        <taxon>Bacilli</taxon>
        <taxon>Bacillales</taxon>
        <taxon>Paenibacillaceae</taxon>
        <taxon>Paenibacillus</taxon>
        <taxon>Paenibacillus sonchi group</taxon>
    </lineage>
</organism>
<evidence type="ECO:0000313" key="1">
    <source>
        <dbReference type="EMBL" id="KWX71625.1"/>
    </source>
</evidence>
<sequence>MELTTEQKSAMIKQRLEQYSMQIFSLQMDREALQAAGDTEAVQTTDKRIGKLQTAYSAVERMV</sequence>
<evidence type="ECO:0000313" key="2">
    <source>
        <dbReference type="Proteomes" id="UP000070475"/>
    </source>
</evidence>
<name>A0A132TJV8_9BACL</name>
<dbReference type="EMBL" id="LIRB01000146">
    <property type="protein sequence ID" value="KWX71625.1"/>
    <property type="molecule type" value="Genomic_DNA"/>
</dbReference>
<dbReference type="RefSeq" id="WP_060862944.1">
    <property type="nucleotide sequence ID" value="NZ_LIRB01000146.1"/>
</dbReference>
<reference evidence="1 2" key="1">
    <citation type="submission" date="2015-08" db="EMBL/GenBank/DDBJ databases">
        <title>Genomes of Paenibacillus riograndensis.</title>
        <authorList>
            <person name="Sant'Anna F.H."/>
            <person name="Souza R."/>
            <person name="Ambrosini A."/>
            <person name="Bach E."/>
            <person name="Fernandes G."/>
            <person name="Balsanelli E."/>
            <person name="Baura V.A."/>
            <person name="Pedrosa F.O."/>
            <person name="Souza E.M."/>
            <person name="Passaglia L."/>
        </authorList>
    </citation>
    <scope>NUCLEOTIDE SEQUENCE [LARGE SCALE GENOMIC DNA]</scope>
    <source>
        <strain evidence="1 2">CAS34</strain>
    </source>
</reference>
<protein>
    <submittedName>
        <fullName evidence="1">Uncharacterized protein</fullName>
    </submittedName>
</protein>
<comment type="caution">
    <text evidence="1">The sequence shown here is derived from an EMBL/GenBank/DDBJ whole genome shotgun (WGS) entry which is preliminary data.</text>
</comment>
<proteinExistence type="predicted"/>
<gene>
    <name evidence="1" type="ORF">AMQ84_27270</name>
</gene>
<dbReference type="OrthoDB" id="9938050at2"/>